<dbReference type="PANTHER" id="PTHR35604">
    <property type="entry name" value="TRANSPOSASE INSH FOR INSERTION SEQUENCE ELEMENT IS5A-RELATED"/>
    <property type="match status" value="1"/>
</dbReference>
<name>T0ZFB1_9ZZZZ</name>
<dbReference type="GO" id="GO:0003677">
    <property type="term" value="F:DNA binding"/>
    <property type="evidence" value="ECO:0007669"/>
    <property type="project" value="InterPro"/>
</dbReference>
<evidence type="ECO:0000313" key="3">
    <source>
        <dbReference type="EMBL" id="EQD28385.1"/>
    </source>
</evidence>
<gene>
    <name evidence="3" type="ORF">B2A_14965</name>
</gene>
<dbReference type="GO" id="GO:0006313">
    <property type="term" value="P:DNA transposition"/>
    <property type="evidence" value="ECO:0007669"/>
    <property type="project" value="InterPro"/>
</dbReference>
<feature type="compositionally biased region" description="Basic and acidic residues" evidence="1">
    <location>
        <begin position="47"/>
        <end position="72"/>
    </location>
</feature>
<feature type="compositionally biased region" description="Basic residues" evidence="1">
    <location>
        <begin position="73"/>
        <end position="82"/>
    </location>
</feature>
<dbReference type="EMBL" id="AUZZ01010889">
    <property type="protein sequence ID" value="EQD28385.1"/>
    <property type="molecule type" value="Genomic_DNA"/>
</dbReference>
<dbReference type="GO" id="GO:0004803">
    <property type="term" value="F:transposase activity"/>
    <property type="evidence" value="ECO:0007669"/>
    <property type="project" value="InterPro"/>
</dbReference>
<protein>
    <submittedName>
        <fullName evidence="3">Transposase IS4 family</fullName>
    </submittedName>
</protein>
<organism evidence="3">
    <name type="scientific">mine drainage metagenome</name>
    <dbReference type="NCBI Taxonomy" id="410659"/>
    <lineage>
        <taxon>unclassified sequences</taxon>
        <taxon>metagenomes</taxon>
        <taxon>ecological metagenomes</taxon>
    </lineage>
</organism>
<dbReference type="InterPro" id="IPR002559">
    <property type="entry name" value="Transposase_11"/>
</dbReference>
<dbReference type="Pfam" id="PF01609">
    <property type="entry name" value="DDE_Tnp_1"/>
    <property type="match status" value="1"/>
</dbReference>
<evidence type="ECO:0000259" key="2">
    <source>
        <dbReference type="Pfam" id="PF01609"/>
    </source>
</evidence>
<evidence type="ECO:0000256" key="1">
    <source>
        <dbReference type="SAM" id="MobiDB-lite"/>
    </source>
</evidence>
<feature type="compositionally biased region" description="Basic and acidic residues" evidence="1">
    <location>
        <begin position="83"/>
        <end position="92"/>
    </location>
</feature>
<proteinExistence type="predicted"/>
<accession>T0ZFB1</accession>
<reference evidence="3" key="1">
    <citation type="submission" date="2013-08" db="EMBL/GenBank/DDBJ databases">
        <authorList>
            <person name="Mendez C."/>
            <person name="Richter M."/>
            <person name="Ferrer M."/>
            <person name="Sanchez J."/>
        </authorList>
    </citation>
    <scope>NUCLEOTIDE SEQUENCE</scope>
</reference>
<comment type="caution">
    <text evidence="3">The sequence shown here is derived from an EMBL/GenBank/DDBJ whole genome shotgun (WGS) entry which is preliminary data.</text>
</comment>
<dbReference type="AlphaFoldDB" id="T0ZFB1"/>
<sequence>MIWKQFESRGITIKKGVVQDATIITSDPGKHGKKKTPVSPDMPEIVPDTKKDASAMSREEKRDAKIRSAENKRLRRSAKTRRSKDGTWVKKGDRSYFGDKLHTVQGTDMPLIRDFVGTTASLHDSQVDLGIPGLPVYRDKGHSGSETQGIDGTMDKASRNHPLTVRQTRRNLRITRKRSPGERPYSVIKGIFHGSHVYVTMIRRVRVKATFMCLGYNLLTLLTYPEEAGQDSVSYEKIIKR</sequence>
<dbReference type="PANTHER" id="PTHR35604:SF2">
    <property type="entry name" value="TRANSPOSASE INSH FOR INSERTION SEQUENCE ELEMENT IS5A-RELATED"/>
    <property type="match status" value="1"/>
</dbReference>
<reference evidence="3" key="2">
    <citation type="journal article" date="2014" name="ISME J.">
        <title>Microbial stratification in low pH oxic and suboxic macroscopic growths along an acid mine drainage.</title>
        <authorList>
            <person name="Mendez-Garcia C."/>
            <person name="Mesa V."/>
            <person name="Sprenger R.R."/>
            <person name="Richter M."/>
            <person name="Diez M.S."/>
            <person name="Solano J."/>
            <person name="Bargiela R."/>
            <person name="Golyshina O.V."/>
            <person name="Manteca A."/>
            <person name="Ramos J.L."/>
            <person name="Gallego J.R."/>
            <person name="Llorente I."/>
            <person name="Martins Dos Santos V.A."/>
            <person name="Jensen O.N."/>
            <person name="Pelaez A.I."/>
            <person name="Sanchez J."/>
            <person name="Ferrer M."/>
        </authorList>
    </citation>
    <scope>NUCLEOTIDE SEQUENCE</scope>
</reference>
<feature type="region of interest" description="Disordered" evidence="1">
    <location>
        <begin position="24"/>
        <end position="92"/>
    </location>
</feature>
<feature type="domain" description="Transposase IS4-like" evidence="2">
    <location>
        <begin position="80"/>
        <end position="218"/>
    </location>
</feature>